<organism evidence="3 4">
    <name type="scientific">Rhizobium favelukesii</name>
    <dbReference type="NCBI Taxonomy" id="348824"/>
    <lineage>
        <taxon>Bacteria</taxon>
        <taxon>Pseudomonadati</taxon>
        <taxon>Pseudomonadota</taxon>
        <taxon>Alphaproteobacteria</taxon>
        <taxon>Hyphomicrobiales</taxon>
        <taxon>Rhizobiaceae</taxon>
        <taxon>Rhizobium/Agrobacterium group</taxon>
        <taxon>Rhizobium</taxon>
    </lineage>
</organism>
<dbReference type="InterPro" id="IPR047263">
    <property type="entry name" value="HNL-like_cupin"/>
</dbReference>
<dbReference type="InterPro" id="IPR013096">
    <property type="entry name" value="Cupin_2"/>
</dbReference>
<proteinExistence type="predicted"/>
<sequence>MGNPQRMTIRRPGNAVRSPDGSATAPFWVEMLLEAAADGENTAMRATLDPGTITHWHTHPRGQLLYALSGKGLARRAGGVVEELRPGDAVWFAAGEKHWHGAGRDSPFSYLSIQANEAGRFVDWHEPVEALT</sequence>
<dbReference type="KEGG" id="rhl:LPU83_3513"/>
<evidence type="ECO:0000259" key="2">
    <source>
        <dbReference type="Pfam" id="PF07883"/>
    </source>
</evidence>
<feature type="region of interest" description="Disordered" evidence="1">
    <location>
        <begin position="1"/>
        <end position="21"/>
    </location>
</feature>
<name>W6RD00_9HYPH</name>
<dbReference type="CDD" id="cd02233">
    <property type="entry name" value="cupin_HNL-like"/>
    <property type="match status" value="1"/>
</dbReference>
<protein>
    <recommendedName>
        <fullName evidence="2">Cupin type-2 domain-containing protein</fullName>
    </recommendedName>
</protein>
<dbReference type="InterPro" id="IPR011051">
    <property type="entry name" value="RmlC_Cupin_sf"/>
</dbReference>
<dbReference type="SUPFAM" id="SSF51182">
    <property type="entry name" value="RmlC-like cupins"/>
    <property type="match status" value="1"/>
</dbReference>
<dbReference type="InterPro" id="IPR014710">
    <property type="entry name" value="RmlC-like_jellyroll"/>
</dbReference>
<gene>
    <name evidence="3" type="ORF">LPU83_3513</name>
</gene>
<dbReference type="EMBL" id="HG916852">
    <property type="protein sequence ID" value="CDM59157.1"/>
    <property type="molecule type" value="Genomic_DNA"/>
</dbReference>
<feature type="domain" description="Cupin type-2" evidence="2">
    <location>
        <begin position="45"/>
        <end position="113"/>
    </location>
</feature>
<dbReference type="HOGENOM" id="CLU_072993_1_5_5"/>
<dbReference type="eggNOG" id="COG1917">
    <property type="taxonomic scope" value="Bacteria"/>
</dbReference>
<dbReference type="Proteomes" id="UP000019443">
    <property type="component" value="Chromosome"/>
</dbReference>
<evidence type="ECO:0000256" key="1">
    <source>
        <dbReference type="SAM" id="MobiDB-lite"/>
    </source>
</evidence>
<reference evidence="3" key="1">
    <citation type="submission" date="2013-11" db="EMBL/GenBank/DDBJ databases">
        <title>Draft genome sequence of the broad-host-range Rhizobium sp. LPU83 strain, a member of the low-genetic diversity Oregon-like Rhizobium sp. group.</title>
        <authorList>
            <person name="Wibberg D."/>
            <person name="Puehler A."/>
            <person name="Schlueter A."/>
        </authorList>
    </citation>
    <scope>NUCLEOTIDE SEQUENCE [LARGE SCALE GENOMIC DNA]</scope>
    <source>
        <strain evidence="3">LPU83</strain>
    </source>
</reference>
<evidence type="ECO:0000313" key="4">
    <source>
        <dbReference type="Proteomes" id="UP000019443"/>
    </source>
</evidence>
<dbReference type="Gene3D" id="2.60.120.10">
    <property type="entry name" value="Jelly Rolls"/>
    <property type="match status" value="1"/>
</dbReference>
<dbReference type="AlphaFoldDB" id="W6RD00"/>
<dbReference type="PANTHER" id="PTHR43698:SF1">
    <property type="entry name" value="BLL4564 PROTEIN"/>
    <property type="match status" value="1"/>
</dbReference>
<dbReference type="RefSeq" id="WP_029710297.1">
    <property type="nucleotide sequence ID" value="NZ_ATTO01000050.1"/>
</dbReference>
<dbReference type="Pfam" id="PF07883">
    <property type="entry name" value="Cupin_2"/>
    <property type="match status" value="1"/>
</dbReference>
<dbReference type="PATRIC" id="fig|348824.6.peg.3779"/>
<accession>W6RD00</accession>
<dbReference type="PANTHER" id="PTHR43698">
    <property type="entry name" value="RIBD C-TERMINAL DOMAIN CONTAINING PROTEIN"/>
    <property type="match status" value="1"/>
</dbReference>
<keyword evidence="4" id="KW-1185">Reference proteome</keyword>
<evidence type="ECO:0000313" key="3">
    <source>
        <dbReference type="EMBL" id="CDM59157.1"/>
    </source>
</evidence>